<dbReference type="Pfam" id="PF03797">
    <property type="entry name" value="Autotransporter"/>
    <property type="match status" value="1"/>
</dbReference>
<dbReference type="Proteomes" id="UP001183127">
    <property type="component" value="Chromosome"/>
</dbReference>
<dbReference type="SUPFAM" id="SSF52799">
    <property type="entry name" value="(Phosphotyrosine protein) phosphatases II"/>
    <property type="match status" value="1"/>
</dbReference>
<feature type="domain" description="Autotransporter" evidence="3">
    <location>
        <begin position="364"/>
        <end position="640"/>
    </location>
</feature>
<dbReference type="PANTHER" id="PTHR31126:SF1">
    <property type="entry name" value="TYROSINE SPECIFIC PROTEIN PHOSPHATASES DOMAIN-CONTAINING PROTEIN"/>
    <property type="match status" value="1"/>
</dbReference>
<dbReference type="InterPro" id="IPR026893">
    <property type="entry name" value="Tyr/Ser_Pase_IphP-type"/>
</dbReference>
<dbReference type="SUPFAM" id="SSF103515">
    <property type="entry name" value="Autotransporter"/>
    <property type="match status" value="1"/>
</dbReference>
<keyword evidence="5" id="KW-1185">Reference proteome</keyword>
<proteinExistence type="inferred from homology"/>
<feature type="chain" id="PRO_5046920440" evidence="2">
    <location>
        <begin position="22"/>
        <end position="640"/>
    </location>
</feature>
<gene>
    <name evidence="4" type="ORF">RAH46_12115</name>
</gene>
<dbReference type="SMART" id="SM00869">
    <property type="entry name" value="Autotransporter"/>
    <property type="match status" value="1"/>
</dbReference>
<organism evidence="4 5">
    <name type="scientific">Pseudomonas entomophila</name>
    <dbReference type="NCBI Taxonomy" id="312306"/>
    <lineage>
        <taxon>Bacteria</taxon>
        <taxon>Pseudomonadati</taxon>
        <taxon>Pseudomonadota</taxon>
        <taxon>Gammaproteobacteria</taxon>
        <taxon>Pseudomonadales</taxon>
        <taxon>Pseudomonadaceae</taxon>
        <taxon>Pseudomonas</taxon>
    </lineage>
</organism>
<dbReference type="InterPro" id="IPR036709">
    <property type="entry name" value="Autotransporte_beta_dom_sf"/>
</dbReference>
<evidence type="ECO:0000313" key="5">
    <source>
        <dbReference type="Proteomes" id="UP001183127"/>
    </source>
</evidence>
<dbReference type="Gene3D" id="2.40.128.130">
    <property type="entry name" value="Autotransporter beta-domain"/>
    <property type="match status" value="1"/>
</dbReference>
<dbReference type="Gene3D" id="3.90.190.10">
    <property type="entry name" value="Protein tyrosine phosphatase superfamily"/>
    <property type="match status" value="1"/>
</dbReference>
<dbReference type="PROSITE" id="PS51208">
    <property type="entry name" value="AUTOTRANSPORTER"/>
    <property type="match status" value="1"/>
</dbReference>
<dbReference type="RefSeq" id="WP_011534575.1">
    <property type="nucleotide sequence ID" value="NZ_CP132921.1"/>
</dbReference>
<dbReference type="PANTHER" id="PTHR31126">
    <property type="entry name" value="TYROSINE-PROTEIN PHOSPHATASE"/>
    <property type="match status" value="1"/>
</dbReference>
<evidence type="ECO:0000256" key="2">
    <source>
        <dbReference type="SAM" id="SignalP"/>
    </source>
</evidence>
<reference evidence="4 5" key="1">
    <citation type="submission" date="2023-08" db="EMBL/GenBank/DDBJ databases">
        <title>Complete Genome Sequence of Pseudomonas entomophila TVIN A01.</title>
        <authorList>
            <person name="Shelke T."/>
            <person name="Mahar N.S."/>
            <person name="Gupta I."/>
            <person name="Gupta V."/>
        </authorList>
    </citation>
    <scope>NUCLEOTIDE SEQUENCE [LARGE SCALE GENOMIC DNA]</scope>
    <source>
        <strain evidence="4 5">TVIN-A01</strain>
    </source>
</reference>
<evidence type="ECO:0000259" key="3">
    <source>
        <dbReference type="PROSITE" id="PS51208"/>
    </source>
</evidence>
<dbReference type="InterPro" id="IPR016130">
    <property type="entry name" value="Tyr_Pase_AS"/>
</dbReference>
<feature type="signal peptide" evidence="2">
    <location>
        <begin position="1"/>
        <end position="21"/>
    </location>
</feature>
<keyword evidence="2" id="KW-0732">Signal</keyword>
<accession>A0ABY9QVG8</accession>
<dbReference type="GeneID" id="32806519"/>
<comment type="similarity">
    <text evidence="1">Belongs to the protein-tyrosine phosphatase family.</text>
</comment>
<protein>
    <submittedName>
        <fullName evidence="4">Tyrosine-protein phosphatase</fullName>
    </submittedName>
</protein>
<sequence>MFQRVICSLSLLTLSIATAHAAESYPLDTPRLRGMDNFRDVAGTTHAYTTAHDGVMRAGVFYRANALTPTAPDLATLNGLNISAVYDLRTPSEITATPDTLPSGAVYRNIDIIGSTTSGANITNIAFTSAAQARAMMQETNRAFVSDAGMRGQFGVLFNALANADGAALFHCTAGKDRTGWTAAVLQSIAGVDQATIMANYLATNDYTAARMAATLKAMPPAMAAIYQPLLGVEASYLQAGLDQVTVQYGSMDNYLKQGLGLSQETIYVLRGKLVRYASLPGQAGLQGNAAAGAQLLGQLQDSELSGHYSAYNYYLQSAIDSGSLGGVEATVGGQVHADAASFLLRQGAQIDLAAAPHASGADLKVGQARLWSTALAGYLGTDGSAQARSSNEHSQGMMVGLTQRFSEQLSAHAGVGYSRGNVGGAGGEADTDLGFLGLGLRLAPEGLERGVFVEATANAGWLDYSSKRELGGGLGTAQGDSHGTLAGASLALGFRLPLQAMVLEPSLGLRVSHVDLSGFHEKGSELALEVDDLQATRRSATANLKAAFAPVALGGGWQLVPGVEVGYERALGDHRVDSQGHLLGLDIEQRAAFDNRDQFLGAASLTATIGGLSLGAELAANGGGDSHGVSGGLKASYAF</sequence>
<name>A0ABY9QVG8_9PSED</name>
<dbReference type="PROSITE" id="PS00383">
    <property type="entry name" value="TYR_PHOSPHATASE_1"/>
    <property type="match status" value="1"/>
</dbReference>
<dbReference type="EMBL" id="CP132921">
    <property type="protein sequence ID" value="WMW08048.1"/>
    <property type="molecule type" value="Genomic_DNA"/>
</dbReference>
<dbReference type="InterPro" id="IPR005546">
    <property type="entry name" value="Autotransporte_beta"/>
</dbReference>
<evidence type="ECO:0000313" key="4">
    <source>
        <dbReference type="EMBL" id="WMW08048.1"/>
    </source>
</evidence>
<evidence type="ECO:0000256" key="1">
    <source>
        <dbReference type="ARBA" id="ARBA00009580"/>
    </source>
</evidence>
<dbReference type="Pfam" id="PF13350">
    <property type="entry name" value="Y_phosphatase3"/>
    <property type="match status" value="1"/>
</dbReference>
<dbReference type="InterPro" id="IPR029021">
    <property type="entry name" value="Prot-tyrosine_phosphatase-like"/>
</dbReference>